<evidence type="ECO:0000313" key="5">
    <source>
        <dbReference type="Proteomes" id="UP001208771"/>
    </source>
</evidence>
<keyword evidence="5" id="KW-1185">Reference proteome</keyword>
<dbReference type="InterPro" id="IPR023631">
    <property type="entry name" value="Amidase_dom"/>
</dbReference>
<gene>
    <name evidence="4" type="ORF">NOF55_14950</name>
</gene>
<dbReference type="Gene3D" id="3.90.1300.10">
    <property type="entry name" value="Amidase signature (AS) domain"/>
    <property type="match status" value="1"/>
</dbReference>
<dbReference type="SUPFAM" id="SSF75304">
    <property type="entry name" value="Amidase signature (AS) enzymes"/>
    <property type="match status" value="1"/>
</dbReference>
<comment type="function">
    <text evidence="1">Hydrolyzes indole-3-acetamide (IAM) into indole-3-acetic acid (IAA).</text>
</comment>
<organism evidence="4 5">
    <name type="scientific">Ectorhizobium quercum</name>
    <dbReference type="NCBI Taxonomy" id="2965071"/>
    <lineage>
        <taxon>Bacteria</taxon>
        <taxon>Pseudomonadati</taxon>
        <taxon>Pseudomonadota</taxon>
        <taxon>Alphaproteobacteria</taxon>
        <taxon>Hyphomicrobiales</taxon>
        <taxon>Rhizobiaceae</taxon>
        <taxon>Ectorhizobium</taxon>
    </lineage>
</organism>
<dbReference type="PANTHER" id="PTHR11895">
    <property type="entry name" value="TRANSAMIDASE"/>
    <property type="match status" value="1"/>
</dbReference>
<protein>
    <recommendedName>
        <fullName evidence="2">Indoleacetamide hydrolase</fullName>
    </recommendedName>
</protein>
<dbReference type="InterPro" id="IPR000120">
    <property type="entry name" value="Amidase"/>
</dbReference>
<dbReference type="GO" id="GO:0016787">
    <property type="term" value="F:hydrolase activity"/>
    <property type="evidence" value="ECO:0007669"/>
    <property type="project" value="UniProtKB-KW"/>
</dbReference>
<dbReference type="RefSeq" id="WP_306412187.1">
    <property type="nucleotide sequence ID" value="NZ_JANFPI010000004.1"/>
</dbReference>
<evidence type="ECO:0000313" key="4">
    <source>
        <dbReference type="EMBL" id="MCX8998411.1"/>
    </source>
</evidence>
<dbReference type="NCBIfam" id="NF004766">
    <property type="entry name" value="PRK06102.1"/>
    <property type="match status" value="1"/>
</dbReference>
<sequence>MGNTGNLGKSVAQLSVLLQAGALDPRELAEETLAAIAAHPDRAIFTLLTPERARREAEASARRIAEGRSLGVLDGVPVAWKDLFDLEGVVTTAGSKVLARNAPAEADAAVVQALEAAGMVAVGRTNMSEFAFSGIGINPHYGTPQNPAATDGPRIPGGSSSGAGVAVAAGLVPVAIGTDTGGSIRIPAAFNGVVGYKATRGRYPMDGVFPLAKSLDSLGPLCRTVQDAVWVDAAMRGQTASEVKRATVDGQSLVVPETVVFDGIEAGVAAAFEAALERLAAAGARIRRQAFPVFAELFELIAERGALVTAEAYALHRERLAGAEAADMDPRVVSRTRGGEKITAPDYIHILETRERMIADMARALAPGELLVSPTLPHVAPAIGPLLTDDERFFTANARTLRNTQIGNFLDGCGVSIPCGTGDAGMPAGCLLSGLPHADERLLAVALAAEETVRG</sequence>
<feature type="domain" description="Amidase" evidence="3">
    <location>
        <begin position="28"/>
        <end position="443"/>
    </location>
</feature>
<dbReference type="NCBIfam" id="NF005460">
    <property type="entry name" value="PRK07056.1"/>
    <property type="match status" value="1"/>
</dbReference>
<evidence type="ECO:0000256" key="2">
    <source>
        <dbReference type="ARBA" id="ARBA00021874"/>
    </source>
</evidence>
<dbReference type="PANTHER" id="PTHR11895:SF176">
    <property type="entry name" value="AMIDASE AMID-RELATED"/>
    <property type="match status" value="1"/>
</dbReference>
<reference evidence="4" key="1">
    <citation type="submission" date="2022-07" db="EMBL/GenBank/DDBJ databases">
        <title>Ectorhizobium quercum gen.nov., sp. nov.</title>
        <authorList>
            <person name="Ma T."/>
            <person name="Li Y."/>
        </authorList>
    </citation>
    <scope>NUCLEOTIDE SEQUENCE</scope>
    <source>
        <strain evidence="4">BDR2-2</strain>
    </source>
</reference>
<dbReference type="PROSITE" id="PS00571">
    <property type="entry name" value="AMIDASES"/>
    <property type="match status" value="1"/>
</dbReference>
<dbReference type="InterPro" id="IPR020556">
    <property type="entry name" value="Amidase_CS"/>
</dbReference>
<accession>A0AAE3N1F5</accession>
<dbReference type="EMBL" id="JANFPI010000004">
    <property type="protein sequence ID" value="MCX8998411.1"/>
    <property type="molecule type" value="Genomic_DNA"/>
</dbReference>
<evidence type="ECO:0000259" key="3">
    <source>
        <dbReference type="Pfam" id="PF01425"/>
    </source>
</evidence>
<keyword evidence="4" id="KW-0378">Hydrolase</keyword>
<dbReference type="InterPro" id="IPR036928">
    <property type="entry name" value="AS_sf"/>
</dbReference>
<evidence type="ECO:0000256" key="1">
    <source>
        <dbReference type="ARBA" id="ARBA00003871"/>
    </source>
</evidence>
<dbReference type="AlphaFoldDB" id="A0AAE3N1F5"/>
<comment type="caution">
    <text evidence="4">The sequence shown here is derived from an EMBL/GenBank/DDBJ whole genome shotgun (WGS) entry which is preliminary data.</text>
</comment>
<name>A0AAE3N1F5_9HYPH</name>
<dbReference type="Pfam" id="PF01425">
    <property type="entry name" value="Amidase"/>
    <property type="match status" value="1"/>
</dbReference>
<dbReference type="Proteomes" id="UP001208771">
    <property type="component" value="Unassembled WGS sequence"/>
</dbReference>
<proteinExistence type="predicted"/>